<dbReference type="GO" id="GO:0005921">
    <property type="term" value="C:gap junction"/>
    <property type="evidence" value="ECO:0007669"/>
    <property type="project" value="UniProtKB-SubCell"/>
</dbReference>
<dbReference type="GO" id="GO:0034220">
    <property type="term" value="P:monoatomic ion transmembrane transport"/>
    <property type="evidence" value="ECO:0007669"/>
    <property type="project" value="UniProtKB-KW"/>
</dbReference>
<dbReference type="PROSITE" id="PS51013">
    <property type="entry name" value="PANNEXIN"/>
    <property type="match status" value="1"/>
</dbReference>
<dbReference type="InterPro" id="IPR036055">
    <property type="entry name" value="LDL_receptor-like_sf"/>
</dbReference>
<dbReference type="InterPro" id="IPR009003">
    <property type="entry name" value="Peptidase_S1_PA"/>
</dbReference>
<keyword evidence="5 14" id="KW-0812">Transmembrane</keyword>
<keyword evidence="15" id="KW-0645">Protease</keyword>
<evidence type="ECO:0000256" key="1">
    <source>
        <dbReference type="ARBA" id="ARBA00004610"/>
    </source>
</evidence>
<dbReference type="PANTHER" id="PTHR24258:SF116">
    <property type="entry name" value="FI16631P1-RELATED"/>
    <property type="match status" value="1"/>
</dbReference>
<accession>A0A1B0G394</accession>
<feature type="domain" description="Peptidase S1" evidence="17">
    <location>
        <begin position="2091"/>
        <end position="2564"/>
    </location>
</feature>
<evidence type="ECO:0000313" key="19">
    <source>
        <dbReference type="Proteomes" id="UP000092444"/>
    </source>
</evidence>
<evidence type="ECO:0000259" key="17">
    <source>
        <dbReference type="PROSITE" id="PS50240"/>
    </source>
</evidence>
<keyword evidence="6" id="KW-0303">Gap junction</keyword>
<feature type="compositionally biased region" description="Polar residues" evidence="16">
    <location>
        <begin position="534"/>
        <end position="562"/>
    </location>
</feature>
<organism evidence="18 19">
    <name type="scientific">Glossina morsitans morsitans</name>
    <name type="common">Savannah tsetse fly</name>
    <dbReference type="NCBI Taxonomy" id="37546"/>
    <lineage>
        <taxon>Eukaryota</taxon>
        <taxon>Metazoa</taxon>
        <taxon>Ecdysozoa</taxon>
        <taxon>Arthropoda</taxon>
        <taxon>Hexapoda</taxon>
        <taxon>Insecta</taxon>
        <taxon>Pterygota</taxon>
        <taxon>Neoptera</taxon>
        <taxon>Endopterygota</taxon>
        <taxon>Diptera</taxon>
        <taxon>Brachycera</taxon>
        <taxon>Muscomorpha</taxon>
        <taxon>Hippoboscoidea</taxon>
        <taxon>Glossinidae</taxon>
        <taxon>Glossina</taxon>
    </lineage>
</organism>
<dbReference type="CDD" id="cd00190">
    <property type="entry name" value="Tryp_SPc"/>
    <property type="match status" value="1"/>
</dbReference>
<feature type="domain" description="Peptidase S1" evidence="17">
    <location>
        <begin position="1328"/>
        <end position="1566"/>
    </location>
</feature>
<keyword evidence="10 14" id="KW-0472">Membrane</keyword>
<dbReference type="PRINTS" id="PR00261">
    <property type="entry name" value="LDLRECEPTOR"/>
</dbReference>
<proteinExistence type="inferred from homology"/>
<evidence type="ECO:0000256" key="8">
    <source>
        <dbReference type="ARBA" id="ARBA00022989"/>
    </source>
</evidence>
<feature type="disulfide bond" evidence="13">
    <location>
        <begin position="2501"/>
        <end position="2519"/>
    </location>
</feature>
<keyword evidence="9 14" id="KW-0406">Ion transport</keyword>
<feature type="disulfide bond" evidence="13">
    <location>
        <begin position="1579"/>
        <end position="1591"/>
    </location>
</feature>
<dbReference type="InterPro" id="IPR033116">
    <property type="entry name" value="TRYPSIN_SER"/>
</dbReference>
<dbReference type="FunFam" id="2.40.10.10:FF:000111">
    <property type="entry name" value="Blast:Serine protease nudel"/>
    <property type="match status" value="1"/>
</dbReference>
<dbReference type="Gene3D" id="4.10.400.10">
    <property type="entry name" value="Low-density Lipoprotein Receptor"/>
    <property type="match status" value="7"/>
</dbReference>
<dbReference type="InterPro" id="IPR015420">
    <property type="entry name" value="Peptidase_S1A_nudel"/>
</dbReference>
<dbReference type="EnsemblMetazoa" id="GMOY007795-RA">
    <property type="protein sequence ID" value="GMOY007795-PA"/>
    <property type="gene ID" value="GMOY007795"/>
</dbReference>
<keyword evidence="3 14" id="KW-0813">Transport</keyword>
<dbReference type="InterPro" id="IPR002172">
    <property type="entry name" value="LDrepeatLR_classA_rpt"/>
</dbReference>
<dbReference type="PROSITE" id="PS50240">
    <property type="entry name" value="TRYPSIN_DOM"/>
    <property type="match status" value="2"/>
</dbReference>
<comment type="caution">
    <text evidence="13 14">Lacks conserved residue(s) required for the propagation of feature annotation.</text>
</comment>
<evidence type="ECO:0000256" key="16">
    <source>
        <dbReference type="SAM" id="MobiDB-lite"/>
    </source>
</evidence>
<feature type="transmembrane region" description="Helical" evidence="14">
    <location>
        <begin position="363"/>
        <end position="389"/>
    </location>
</feature>
<dbReference type="EMBL" id="CCAG010013737">
    <property type="status" value="NOT_ANNOTATED_CDS"/>
    <property type="molecule type" value="Genomic_DNA"/>
</dbReference>
<dbReference type="Pfam" id="PF09342">
    <property type="entry name" value="DUF1986"/>
    <property type="match status" value="1"/>
</dbReference>
<evidence type="ECO:0000256" key="13">
    <source>
        <dbReference type="PROSITE-ProRule" id="PRU00124"/>
    </source>
</evidence>
<dbReference type="GO" id="GO:0004252">
    <property type="term" value="F:serine-type endopeptidase activity"/>
    <property type="evidence" value="ECO:0007669"/>
    <property type="project" value="InterPro"/>
</dbReference>
<dbReference type="PROSITE" id="PS50068">
    <property type="entry name" value="LDLRA_2"/>
    <property type="match status" value="8"/>
</dbReference>
<dbReference type="SUPFAM" id="SSF57424">
    <property type="entry name" value="LDL receptor-like module"/>
    <property type="match status" value="6"/>
</dbReference>
<evidence type="ECO:0000256" key="11">
    <source>
        <dbReference type="ARBA" id="ARBA00023157"/>
    </source>
</evidence>
<feature type="disulfide bond" evidence="13">
    <location>
        <begin position="2513"/>
        <end position="2528"/>
    </location>
</feature>
<feature type="disulfide bond" evidence="13">
    <location>
        <begin position="1598"/>
        <end position="1613"/>
    </location>
</feature>
<dbReference type="VEuPathDB" id="VectorBase:GMOY007795"/>
<dbReference type="FunFam" id="4.10.400.10:FF:000210">
    <property type="entry name" value="Serine protease nudel"/>
    <property type="match status" value="1"/>
</dbReference>
<keyword evidence="7" id="KW-0965">Cell junction</keyword>
<feature type="disulfide bond" evidence="13">
    <location>
        <begin position="2494"/>
        <end position="2506"/>
    </location>
</feature>
<evidence type="ECO:0000256" key="7">
    <source>
        <dbReference type="ARBA" id="ARBA00022949"/>
    </source>
</evidence>
<protein>
    <recommendedName>
        <fullName evidence="14">Innexin</fullName>
        <ecNumber evidence="15">3.4.21.-</ecNumber>
    </recommendedName>
</protein>
<gene>
    <name evidence="14" type="primary">inx</name>
</gene>
<dbReference type="Pfam" id="PF00089">
    <property type="entry name" value="Trypsin"/>
    <property type="match status" value="1"/>
</dbReference>
<dbReference type="PhylomeDB" id="A0A1B0G394"/>
<feature type="compositionally biased region" description="Basic and acidic residues" evidence="16">
    <location>
        <begin position="524"/>
        <end position="533"/>
    </location>
</feature>
<feature type="disulfide bond" evidence="13">
    <location>
        <begin position="1818"/>
        <end position="1833"/>
    </location>
</feature>
<dbReference type="PANTHER" id="PTHR24258">
    <property type="entry name" value="SERINE PROTEASE-RELATED"/>
    <property type="match status" value="1"/>
</dbReference>
<feature type="transmembrane region" description="Helical" evidence="14">
    <location>
        <begin position="141"/>
        <end position="163"/>
    </location>
</feature>
<keyword evidence="19" id="KW-1185">Reference proteome</keyword>
<dbReference type="GO" id="GO:0005886">
    <property type="term" value="C:plasma membrane"/>
    <property type="evidence" value="ECO:0007669"/>
    <property type="project" value="UniProtKB-SubCell"/>
</dbReference>
<feature type="transmembrane region" description="Helical" evidence="14">
    <location>
        <begin position="35"/>
        <end position="58"/>
    </location>
</feature>
<dbReference type="Proteomes" id="UP000092444">
    <property type="component" value="Unassembled WGS sequence"/>
</dbReference>
<dbReference type="SMART" id="SM00020">
    <property type="entry name" value="Tryp_SPc"/>
    <property type="match status" value="1"/>
</dbReference>
<dbReference type="InterPro" id="IPR000990">
    <property type="entry name" value="Innexin"/>
</dbReference>
<evidence type="ECO:0000256" key="5">
    <source>
        <dbReference type="ARBA" id="ARBA00022692"/>
    </source>
</evidence>
<dbReference type="InterPro" id="IPR018114">
    <property type="entry name" value="TRYPSIN_HIS"/>
</dbReference>
<feature type="disulfide bond" evidence="13">
    <location>
        <begin position="2388"/>
        <end position="2406"/>
    </location>
</feature>
<feature type="disulfide bond" evidence="13">
    <location>
        <begin position="1091"/>
        <end position="1106"/>
    </location>
</feature>
<dbReference type="SMART" id="SM00192">
    <property type="entry name" value="LDLa"/>
    <property type="match status" value="8"/>
</dbReference>
<dbReference type="GO" id="GO:0006508">
    <property type="term" value="P:proteolysis"/>
    <property type="evidence" value="ECO:0007669"/>
    <property type="project" value="UniProtKB-KW"/>
</dbReference>
<dbReference type="EC" id="3.4.21.-" evidence="15"/>
<evidence type="ECO:0000256" key="14">
    <source>
        <dbReference type="RuleBase" id="RU010713"/>
    </source>
</evidence>
<dbReference type="InterPro" id="IPR043504">
    <property type="entry name" value="Peptidase_S1_PA_chymotrypsin"/>
</dbReference>
<dbReference type="STRING" id="37546.A0A1B0G394"/>
<dbReference type="CDD" id="cd00112">
    <property type="entry name" value="LDLa"/>
    <property type="match status" value="7"/>
</dbReference>
<evidence type="ECO:0000256" key="9">
    <source>
        <dbReference type="ARBA" id="ARBA00023065"/>
    </source>
</evidence>
<evidence type="ECO:0000256" key="12">
    <source>
        <dbReference type="ARBA" id="ARBA00023303"/>
    </source>
</evidence>
<dbReference type="Gene3D" id="2.40.10.10">
    <property type="entry name" value="Trypsin-like serine proteases"/>
    <property type="match status" value="3"/>
</dbReference>
<keyword evidence="12 14" id="KW-0407">Ion channel</keyword>
<evidence type="ECO:0000256" key="6">
    <source>
        <dbReference type="ARBA" id="ARBA00022868"/>
    </source>
</evidence>
<dbReference type="PROSITE" id="PS00134">
    <property type="entry name" value="TRYPSIN_HIS"/>
    <property type="match status" value="1"/>
</dbReference>
<keyword evidence="15" id="KW-0720">Serine protease</keyword>
<feature type="region of interest" description="Disordered" evidence="16">
    <location>
        <begin position="522"/>
        <end position="562"/>
    </location>
</feature>
<evidence type="ECO:0000256" key="10">
    <source>
        <dbReference type="ARBA" id="ARBA00023136"/>
    </source>
</evidence>
<keyword evidence="11 13" id="KW-1015">Disulfide bond</keyword>
<comment type="function">
    <text evidence="14">Structural component of the gap junctions.</text>
</comment>
<evidence type="ECO:0000313" key="18">
    <source>
        <dbReference type="EnsemblMetazoa" id="GMOY007795-PA"/>
    </source>
</evidence>
<reference evidence="18" key="1">
    <citation type="submission" date="2020-05" db="UniProtKB">
        <authorList>
            <consortium name="EnsemblMetazoa"/>
        </authorList>
    </citation>
    <scope>IDENTIFICATION</scope>
    <source>
        <strain evidence="18">Yale</strain>
    </source>
</reference>
<keyword evidence="15" id="KW-0378">Hydrolase</keyword>
<comment type="subcellular location">
    <subcellularLocation>
        <location evidence="1">Cell junction</location>
        <location evidence="1">Gap junction</location>
    </subcellularLocation>
    <subcellularLocation>
        <location evidence="2 14">Cell membrane</location>
        <topology evidence="2 14">Multi-pass membrane protein</topology>
    </subcellularLocation>
</comment>
<dbReference type="Pfam" id="PF00876">
    <property type="entry name" value="Innexin"/>
    <property type="match status" value="1"/>
</dbReference>
<keyword evidence="4" id="KW-1003">Cell membrane</keyword>
<feature type="disulfide bond" evidence="13">
    <location>
        <begin position="1856"/>
        <end position="1871"/>
    </location>
</feature>
<evidence type="ECO:0000256" key="4">
    <source>
        <dbReference type="ARBA" id="ARBA00022475"/>
    </source>
</evidence>
<comment type="similarity">
    <text evidence="14">Belongs to the pannexin family.</text>
</comment>
<name>A0A1B0G394_GLOMM</name>
<feature type="disulfide bond" evidence="13">
    <location>
        <begin position="1168"/>
        <end position="1183"/>
    </location>
</feature>
<evidence type="ECO:0000256" key="3">
    <source>
        <dbReference type="ARBA" id="ARBA00022448"/>
    </source>
</evidence>
<evidence type="ECO:0000256" key="2">
    <source>
        <dbReference type="ARBA" id="ARBA00004651"/>
    </source>
</evidence>
<feature type="transmembrane region" description="Helical" evidence="14">
    <location>
        <begin position="301"/>
        <end position="328"/>
    </location>
</feature>
<feature type="transmembrane region" description="Helical" evidence="14">
    <location>
        <begin position="219"/>
        <end position="241"/>
    </location>
</feature>
<dbReference type="Pfam" id="PF00057">
    <property type="entry name" value="Ldl_recept_a"/>
    <property type="match status" value="2"/>
</dbReference>
<dbReference type="InterPro" id="IPR001254">
    <property type="entry name" value="Trypsin_dom"/>
</dbReference>
<keyword evidence="8 14" id="KW-1133">Transmembrane helix</keyword>
<evidence type="ECO:0000256" key="15">
    <source>
        <dbReference type="RuleBase" id="RU363034"/>
    </source>
</evidence>
<sequence length="2684" mass="305481">MNVTKVLEIFFPPQESMYAAVKPLSKYLQFKSVRIYDVVFTLHSKCTVVILLTFTFLLSAKQYFGDPIQCISDEKHVDYVNSFCWTMGTYILNYYDLNEQQNTITALSNSTDYKMRDLAFAIAEGVGPEIPNKTKRVYLRYYQWVIMMLLMQSVVFYFPSFLWKVWEGQRLKQLCADVGDALLPEETYINKRKMLLKYFTADYKDLHFCYMARYIFCEILNFVISILNIVLLDVFLNGFWWKYVQALATIPRYEWSEWNTMTSRVFPKIAKCHMLKYGYSGSANSLDILCILPLNILNEKIFAFLWCWFMAMTVLAGLILIYRALLIFHMPFRWQLIRAQVRFMSKSHVRCALRDMSFGDWFILFKTLILFVAIFLTLMTSTIFIGFAYERLNKRAVLVDYDNDEADNRFGKISRQDETLKDKGYQYKQERHKRELLDTLDPVKVRRTNIDLGNLPAMRDKRAKLSIKKLENEYIRCKKESSDHKNCTVVFGKMDKLAKEISKQMEKMKNIIRDSELLLQQHSDSAEESKEQNIHGNDSSTDLISTEGTKGTSPIPNSNHSSKNLINAEKIKSTKISWILDGSDDTSSEEFAFLPEITRQNISTATVAFVHDQIVEGITTESFQDNLAAKSESLGSSIPSTTTTTNETDKIVLLNSNSIATATLNSTLVSEVLEGYKTQESLIASAFSSQLTTSTKSALEDSASESENIIETTVKCLLDTKLGIKLGNCAVDGGQNPGSLSETYNNAGVEITTVSNKFPVDVEPIKYSWIIDSDVDSAEVENSEKRQKGTLRFCQDDKCGDSYAQTNIAGFISEPKYNNQKKEQQIEVLSNHSNHPVSSAHHLDIIESVSDNKTYLKFEPQVNPINPYGLTVDEQLRTLCEHMAKDNRGAISNIDTSSQSQVLQQVRVVPAGESTSDGTVLNASFASRGPMLDILDAGQMKQTAAHILFKPESTLLDLPLICSCTSPLHLQSLKHRPTGNSGVVPRPYPNDYYANYEGSTVSVEPDFMFANKYPHKQNRPFDEQQTGNDFHSAIVNAAYDMGNKFFTCFYYVFISTFSAYSRGIQSQSACTLPDQVPCFGTSECIKNHAWCDGKIDCSNSSDEMACSCRQRMSENRICDGYSDCPMSEDEIGCFGCDKYMHSCYSSRLEYELNNRSTISMCFSNLEKCDGFRNCLNGKDEMDCSIITDNTDKHHRTMRPVSFSEGYLHRNYRGQWYPVCNNAGQWAREACENEGGHVGMPTISFRAISLRGPFIELNWPGQLRFSHSCQKRNSHDMLINQATYVICNLPQCGVVKQRLESVSLRNSKKTPTSQTHHKKRLVKDGDERIVGGSLSVPMEWPFIVAIFRNGDFHCGGSIYSAYWIITAAHCVVNYHRYYYEIKAGVLRLSSTSAATQIRPVLDVFVHQDYERLTMSDDIALLRLAAPLQFNRWVKPICLPGVDRTANNKNWMWGPEENTLCTIVGWGAIRERGPGSDLLRQVIVPIRRECPRQDDQMARAICAGDPDGGRDACQGDSGGPLFCRSASNPNEWYLAGVVSHGNGCARPSEFGAYTRVALYVNWMKSVMNSVYTPLLQPKKICPGFVCVEDNKRCIPQRRRCDRYVDCLKADDELGCSYNLTPGLGDLRSNNFTVSDYYFENEERSVITTTQNETIKLSEESLKENTGITPVEEYGITTTTEMTENSLNLSAIINNASEATALTEEVSTKNVFDISTPSSSSTRLTTVHDIRQTLNLESTTFEPFSTFESYSLQTTQNNESTTNKESALKPLSVEKFRCEIMYQIIDYRHRCDNILDCEDGTDEEECKCRDYLKSDLSVLICDGKPDCEDLTDEEYCGDCKLDEYWCPISKICLSLAKRCDSIYDCVHKEDEKDCIALTDGTEVVLDRNKQPTLKSSGIVTENYQGTWRPLCLRNNARNESNIGKMAQEVCAKLGFQEFKFYNISKLEQLNYMVPISPEIDLNTYFNKDVQGVIADNYHLNYVLEKHAKAGQEQQPNRKLERVLKPRIECFSLYLDCHVRSSKVEPLKTKSAGLEKPTSQSLLRQYDFKPTLVKYEKPNVFLKPQVPIMVVRKKAELMDKLRNIIEIQNRGDLNIVANDKLHEAVEELHWPWLVDVYANGKLWCLGILLEKNWIIVHETCYFGVRLSTDYLAALLGGGKSKHAIHRSNHEEIRRIDCVEVIPYSDILLMHLEQPVHFSHFIMPITLAERSSGEISPNASEKCLAVLHENESGRIKAISIVRETLPAELCNNNEAFTCYRLIEKKPSLKLLRETDISIEDFASLSEEIELHDYDQSGDTRVQSKFASCMKFGNKNPDDSLLEPIDQGITVCRSNHTGWYPIAFFSYNNTNCNSFKFGFPVRTLEKVYGAIQQIIDRPMCNYPYNVPLCPNMRCPLGTCLNDDQLCDSHYDCHDGRDEETKMCQYRKRGCSPSEMKCQSSGKCVPKTKFCNHMPDCEDLTDEPTICSCFTYLRATDPAKICDGIRNCWDKSDESAALCNCTADSFQCSPKDCIPQEYVCDNQVDCKNGLDERFCYGLEYPQEMTKSEDVTRRNMKLHPYGQIIEQKFGLWETKCFPKSNPPTIAEVREICRKLGYHLYNHPSYRLIDDALNTVIETKGTLTGHDYFSNNKKSVDERYRPSTKVVVTSKFSPLTLNDELTVFLKTSRPMAELVRWNATDSNRCLRLEVRCS</sequence>
<dbReference type="SUPFAM" id="SSF50494">
    <property type="entry name" value="Trypsin-like serine proteases"/>
    <property type="match status" value="2"/>
</dbReference>
<dbReference type="PROSITE" id="PS00135">
    <property type="entry name" value="TRYPSIN_SER"/>
    <property type="match status" value="1"/>
</dbReference>